<gene>
    <name evidence="8" type="ORF">OHJ16_15740</name>
</gene>
<sequence length="467" mass="48516">MLLASGLVIIALAAVGAWVAQVHAQRDTVLGGVTVAGHEVGGMSRDQVVDLLSDKALAVTLTVVSEGHTTSVSLAEAGGVIDAAATADAAMAGSGTWRGSALSLVRGRSVPVRTAVDRDAVEELGRRIDSQTGGAPVDASMRLTEDGSAFEAVAGAPGRGVDRGALTGALEAAATSLSDQAIDLPAEDMDPAVSLADAEAAAEAANRLIAPQVALSADKTTASAEVSVRASWVKSSAAAGRLEPGLSRERVAEWVDGVAASAERAPINGIDNVDDAGTVLEPARPPKPGRIVTDRDAATSAIVEALEAGTAYSGSLTVEEDPASTEQRVVPAGPERFAYQAAPGEKWVDVNLTDSTLTAYEGTTQVHGPILINHGGVGHETITGTYRVYLKREKQDMGCTPEWPYCEKDVPWIAYWHKDYALHGAPWAGEFGIGTDESSHGCVNIPVEDAHWIYDWIDVGTTVVTHY</sequence>
<evidence type="ECO:0000259" key="7">
    <source>
        <dbReference type="PROSITE" id="PS52029"/>
    </source>
</evidence>
<feature type="active site" description="Proton donor/acceptor" evidence="6">
    <location>
        <position position="423"/>
    </location>
</feature>
<keyword evidence="9" id="KW-1185">Reference proteome</keyword>
<dbReference type="Pfam" id="PF12229">
    <property type="entry name" value="PG_binding_4"/>
    <property type="match status" value="1"/>
</dbReference>
<dbReference type="InterPro" id="IPR005490">
    <property type="entry name" value="LD_TPept_cat_dom"/>
</dbReference>
<evidence type="ECO:0000256" key="4">
    <source>
        <dbReference type="ARBA" id="ARBA00022984"/>
    </source>
</evidence>
<evidence type="ECO:0000256" key="5">
    <source>
        <dbReference type="ARBA" id="ARBA00023316"/>
    </source>
</evidence>
<feature type="domain" description="L,D-TPase catalytic" evidence="7">
    <location>
        <begin position="346"/>
        <end position="466"/>
    </location>
</feature>
<dbReference type="Pfam" id="PF03734">
    <property type="entry name" value="YkuD"/>
    <property type="match status" value="1"/>
</dbReference>
<evidence type="ECO:0000256" key="2">
    <source>
        <dbReference type="ARBA" id="ARBA00022679"/>
    </source>
</evidence>
<evidence type="ECO:0000313" key="8">
    <source>
        <dbReference type="EMBL" id="MCZ0859485.1"/>
    </source>
</evidence>
<keyword evidence="3 6" id="KW-0133">Cell shape</keyword>
<dbReference type="CDD" id="cd16913">
    <property type="entry name" value="YkuD_like"/>
    <property type="match status" value="1"/>
</dbReference>
<dbReference type="RefSeq" id="WP_043558594.1">
    <property type="nucleotide sequence ID" value="NZ_CAJPNG010000039.1"/>
</dbReference>
<evidence type="ECO:0000313" key="9">
    <source>
        <dbReference type="Proteomes" id="UP001072034"/>
    </source>
</evidence>
<dbReference type="InterPro" id="IPR022029">
    <property type="entry name" value="YoaR-like_PG-bd"/>
</dbReference>
<comment type="pathway">
    <text evidence="1 6">Cell wall biogenesis; peptidoglycan biosynthesis.</text>
</comment>
<dbReference type="PANTHER" id="PTHR30582">
    <property type="entry name" value="L,D-TRANSPEPTIDASE"/>
    <property type="match status" value="1"/>
</dbReference>
<evidence type="ECO:0000256" key="6">
    <source>
        <dbReference type="PROSITE-ProRule" id="PRU01373"/>
    </source>
</evidence>
<name>A0ABT4IE82_9ACTO</name>
<comment type="caution">
    <text evidence="8">The sequence shown here is derived from an EMBL/GenBank/DDBJ whole genome shotgun (WGS) entry which is preliminary data.</text>
</comment>
<protein>
    <submittedName>
        <fullName evidence="8">L,D-transpeptidase family protein</fullName>
    </submittedName>
</protein>
<reference evidence="8" key="1">
    <citation type="submission" date="2022-10" db="EMBL/GenBank/DDBJ databases">
        <title>Genome sequence of Actinomyces israelii ATCC 10048.</title>
        <authorList>
            <person name="Watt R.M."/>
            <person name="Tong W.M."/>
        </authorList>
    </citation>
    <scope>NUCLEOTIDE SEQUENCE</scope>
    <source>
        <strain evidence="8">ATCC 10048</strain>
    </source>
</reference>
<keyword evidence="5 6" id="KW-0961">Cell wall biogenesis/degradation</keyword>
<organism evidence="8 9">
    <name type="scientific">Actinomyces israelii</name>
    <dbReference type="NCBI Taxonomy" id="1659"/>
    <lineage>
        <taxon>Bacteria</taxon>
        <taxon>Bacillati</taxon>
        <taxon>Actinomycetota</taxon>
        <taxon>Actinomycetes</taxon>
        <taxon>Actinomycetales</taxon>
        <taxon>Actinomycetaceae</taxon>
        <taxon>Actinomyces</taxon>
    </lineage>
</organism>
<proteinExistence type="predicted"/>
<dbReference type="SUPFAM" id="SSF141523">
    <property type="entry name" value="L,D-transpeptidase catalytic domain-like"/>
    <property type="match status" value="1"/>
</dbReference>
<dbReference type="PROSITE" id="PS52029">
    <property type="entry name" value="LD_TPASE"/>
    <property type="match status" value="1"/>
</dbReference>
<feature type="active site" description="Nucleophile" evidence="6">
    <location>
        <position position="442"/>
    </location>
</feature>
<dbReference type="EMBL" id="JAPTMY010000056">
    <property type="protein sequence ID" value="MCZ0859485.1"/>
    <property type="molecule type" value="Genomic_DNA"/>
</dbReference>
<dbReference type="Gene3D" id="2.40.440.10">
    <property type="entry name" value="L,D-transpeptidase catalytic domain-like"/>
    <property type="match status" value="1"/>
</dbReference>
<keyword evidence="4 6" id="KW-0573">Peptidoglycan synthesis</keyword>
<keyword evidence="2" id="KW-0808">Transferase</keyword>
<dbReference type="Proteomes" id="UP001072034">
    <property type="component" value="Unassembled WGS sequence"/>
</dbReference>
<dbReference type="InterPro" id="IPR050979">
    <property type="entry name" value="LD-transpeptidase"/>
</dbReference>
<accession>A0ABT4IE82</accession>
<dbReference type="PANTHER" id="PTHR30582:SF2">
    <property type="entry name" value="L,D-TRANSPEPTIDASE YCIB-RELATED"/>
    <property type="match status" value="1"/>
</dbReference>
<evidence type="ECO:0000256" key="1">
    <source>
        <dbReference type="ARBA" id="ARBA00004752"/>
    </source>
</evidence>
<evidence type="ECO:0000256" key="3">
    <source>
        <dbReference type="ARBA" id="ARBA00022960"/>
    </source>
</evidence>
<dbReference type="InterPro" id="IPR038063">
    <property type="entry name" value="Transpep_catalytic_dom"/>
</dbReference>